<name>A0A6M5Z3W9_9BACT</name>
<organism evidence="2 3">
    <name type="scientific">Frigoriglobus tundricola</name>
    <dbReference type="NCBI Taxonomy" id="2774151"/>
    <lineage>
        <taxon>Bacteria</taxon>
        <taxon>Pseudomonadati</taxon>
        <taxon>Planctomycetota</taxon>
        <taxon>Planctomycetia</taxon>
        <taxon>Gemmatales</taxon>
        <taxon>Gemmataceae</taxon>
        <taxon>Frigoriglobus</taxon>
    </lineage>
</organism>
<evidence type="ECO:0000313" key="2">
    <source>
        <dbReference type="EMBL" id="QJX00467.1"/>
    </source>
</evidence>
<dbReference type="AlphaFoldDB" id="A0A6M5Z3W9"/>
<proteinExistence type="predicted"/>
<feature type="region of interest" description="Disordered" evidence="1">
    <location>
        <begin position="1"/>
        <end position="23"/>
    </location>
</feature>
<dbReference type="Proteomes" id="UP000503447">
    <property type="component" value="Chromosome"/>
</dbReference>
<keyword evidence="3" id="KW-1185">Reference proteome</keyword>
<reference evidence="3" key="1">
    <citation type="submission" date="2020-05" db="EMBL/GenBank/DDBJ databases">
        <title>Frigoriglobus tundricola gen. nov., sp. nov., a psychrotolerant cellulolytic planctomycete of the family Gemmataceae with two divergent copies of 16S rRNA gene.</title>
        <authorList>
            <person name="Kulichevskaya I.S."/>
            <person name="Ivanova A.A."/>
            <person name="Naumoff D.G."/>
            <person name="Beletsky A.V."/>
            <person name="Rijpstra W.I.C."/>
            <person name="Sinninghe Damste J.S."/>
            <person name="Mardanov A.V."/>
            <person name="Ravin N.V."/>
            <person name="Dedysh S.N."/>
        </authorList>
    </citation>
    <scope>NUCLEOTIDE SEQUENCE [LARGE SCALE GENOMIC DNA]</scope>
    <source>
        <strain evidence="3">PL17</strain>
    </source>
</reference>
<protein>
    <submittedName>
        <fullName evidence="2">Uncharacterized protein</fullName>
    </submittedName>
</protein>
<dbReference type="EMBL" id="CP053452">
    <property type="protein sequence ID" value="QJX00467.1"/>
    <property type="molecule type" value="Genomic_DNA"/>
</dbReference>
<gene>
    <name evidence="2" type="ORF">FTUN_8097</name>
</gene>
<evidence type="ECO:0000256" key="1">
    <source>
        <dbReference type="SAM" id="MobiDB-lite"/>
    </source>
</evidence>
<evidence type="ECO:0000313" key="3">
    <source>
        <dbReference type="Proteomes" id="UP000503447"/>
    </source>
</evidence>
<accession>A0A6M5Z3W9</accession>
<feature type="region of interest" description="Disordered" evidence="1">
    <location>
        <begin position="41"/>
        <end position="61"/>
    </location>
</feature>
<sequence>MRGVCRRLGRPLGAPRPVARSGTRRSTLYDFCPARCARGRTRDRGGVSFRDRKFGPSGRLS</sequence>
<feature type="compositionally biased region" description="Basic and acidic residues" evidence="1">
    <location>
        <begin position="41"/>
        <end position="54"/>
    </location>
</feature>
<dbReference type="KEGG" id="ftj:FTUN_8097"/>